<feature type="domain" description="SnoaL-like" evidence="1">
    <location>
        <begin position="20"/>
        <end position="135"/>
    </location>
</feature>
<gene>
    <name evidence="2" type="ORF">Ssi02_62010</name>
</gene>
<proteinExistence type="predicted"/>
<dbReference type="Gene3D" id="3.10.450.50">
    <property type="match status" value="1"/>
</dbReference>
<keyword evidence="3" id="KW-1185">Reference proteome</keyword>
<evidence type="ECO:0000259" key="1">
    <source>
        <dbReference type="Pfam" id="PF13577"/>
    </source>
</evidence>
<dbReference type="InterPro" id="IPR032710">
    <property type="entry name" value="NTF2-like_dom_sf"/>
</dbReference>
<dbReference type="EMBL" id="BOOW01000041">
    <property type="protein sequence ID" value="GII95970.1"/>
    <property type="molecule type" value="Genomic_DNA"/>
</dbReference>
<name>A0A919V8B4_9ACTN</name>
<comment type="caution">
    <text evidence="2">The sequence shown here is derived from an EMBL/GenBank/DDBJ whole genome shotgun (WGS) entry which is preliminary data.</text>
</comment>
<dbReference type="RefSeq" id="WP_204031002.1">
    <property type="nucleotide sequence ID" value="NZ_BOOW01000041.1"/>
</dbReference>
<protein>
    <recommendedName>
        <fullName evidence="1">SnoaL-like domain-containing protein</fullName>
    </recommendedName>
</protein>
<accession>A0A919V8B4</accession>
<dbReference type="AlphaFoldDB" id="A0A919V8B4"/>
<evidence type="ECO:0000313" key="3">
    <source>
        <dbReference type="Proteomes" id="UP000606172"/>
    </source>
</evidence>
<evidence type="ECO:0000313" key="2">
    <source>
        <dbReference type="EMBL" id="GII95970.1"/>
    </source>
</evidence>
<dbReference type="InterPro" id="IPR037401">
    <property type="entry name" value="SnoaL-like"/>
</dbReference>
<reference evidence="2" key="1">
    <citation type="submission" date="2021-01" db="EMBL/GenBank/DDBJ databases">
        <title>Whole genome shotgun sequence of Sinosporangium siamense NBRC 109515.</title>
        <authorList>
            <person name="Komaki H."/>
            <person name="Tamura T."/>
        </authorList>
    </citation>
    <scope>NUCLEOTIDE SEQUENCE</scope>
    <source>
        <strain evidence="2">NBRC 109515</strain>
    </source>
</reference>
<dbReference type="Pfam" id="PF13577">
    <property type="entry name" value="SnoaL_4"/>
    <property type="match status" value="1"/>
</dbReference>
<sequence length="149" mass="16443">MSAVAGLIETPQPTAEALSSEDTAAVQRLLALFTHTFDNQQVDVFDRVFTEDAAIELRKTGRVVRGLAAIRELSLAIGAAGPDHHTLDTYLWADREGVVRGRSRYIAVLADGSTHNGDFLDTFARTPEGWRIRLRVSAPRFPLEEGLFH</sequence>
<dbReference type="Proteomes" id="UP000606172">
    <property type="component" value="Unassembled WGS sequence"/>
</dbReference>
<organism evidence="2 3">
    <name type="scientific">Sinosporangium siamense</name>
    <dbReference type="NCBI Taxonomy" id="1367973"/>
    <lineage>
        <taxon>Bacteria</taxon>
        <taxon>Bacillati</taxon>
        <taxon>Actinomycetota</taxon>
        <taxon>Actinomycetes</taxon>
        <taxon>Streptosporangiales</taxon>
        <taxon>Streptosporangiaceae</taxon>
        <taxon>Sinosporangium</taxon>
    </lineage>
</organism>
<dbReference type="SUPFAM" id="SSF54427">
    <property type="entry name" value="NTF2-like"/>
    <property type="match status" value="1"/>
</dbReference>